<keyword evidence="6" id="KW-0482">Metalloprotease</keyword>
<evidence type="ECO:0000313" key="8">
    <source>
        <dbReference type="EMBL" id="AUH73404.1"/>
    </source>
</evidence>
<evidence type="ECO:0000259" key="7">
    <source>
        <dbReference type="Pfam" id="PF01435"/>
    </source>
</evidence>
<evidence type="ECO:0000256" key="1">
    <source>
        <dbReference type="ARBA" id="ARBA00001947"/>
    </source>
</evidence>
<name>A0A2H5FP99_9GAMM</name>
<dbReference type="KEGG" id="lsh:CAB17_16095"/>
<keyword evidence="4" id="KW-0378">Hydrolase</keyword>
<feature type="domain" description="Peptidase M48" evidence="7">
    <location>
        <begin position="45"/>
        <end position="119"/>
    </location>
</feature>
<proteinExistence type="predicted"/>
<organism evidence="8 9">
    <name type="scientific">Legionella sainthelensi</name>
    <dbReference type="NCBI Taxonomy" id="28087"/>
    <lineage>
        <taxon>Bacteria</taxon>
        <taxon>Pseudomonadati</taxon>
        <taxon>Pseudomonadota</taxon>
        <taxon>Gammaproteobacteria</taxon>
        <taxon>Legionellales</taxon>
        <taxon>Legionellaceae</taxon>
        <taxon>Legionella</taxon>
    </lineage>
</organism>
<dbReference type="RefSeq" id="WP_101900926.1">
    <property type="nucleotide sequence ID" value="NZ_CP025491.2"/>
</dbReference>
<keyword evidence="9" id="KW-1185">Reference proteome</keyword>
<dbReference type="InterPro" id="IPR001915">
    <property type="entry name" value="Peptidase_M48"/>
</dbReference>
<reference evidence="8 9" key="1">
    <citation type="submission" date="2017-12" db="EMBL/GenBank/DDBJ databases">
        <title>Legionella sainthelensi LA01-117, whole genome sequence of a clinical isolate from New Zealand.</title>
        <authorList>
            <person name="Cree S.L."/>
            <person name="Slow S."/>
            <person name="Kennedy M.A."/>
            <person name="Murdoch D.R."/>
            <person name="Biggs P.J."/>
            <person name="Anderson T."/>
        </authorList>
    </citation>
    <scope>NUCLEOTIDE SEQUENCE [LARGE SCALE GENOMIC DNA]</scope>
    <source>
        <strain evidence="8 9">LA01-117</strain>
    </source>
</reference>
<keyword evidence="3" id="KW-0479">Metal-binding</keyword>
<dbReference type="CDD" id="cd07324">
    <property type="entry name" value="M48C_Oma1-like"/>
    <property type="match status" value="1"/>
</dbReference>
<evidence type="ECO:0000256" key="6">
    <source>
        <dbReference type="ARBA" id="ARBA00023049"/>
    </source>
</evidence>
<accession>A0A2H5FP99</accession>
<keyword evidence="5" id="KW-0862">Zinc</keyword>
<evidence type="ECO:0000256" key="2">
    <source>
        <dbReference type="ARBA" id="ARBA00022670"/>
    </source>
</evidence>
<dbReference type="Pfam" id="PF01435">
    <property type="entry name" value="Peptidase_M48"/>
    <property type="match status" value="1"/>
</dbReference>
<dbReference type="GO" id="GO:0004222">
    <property type="term" value="F:metalloendopeptidase activity"/>
    <property type="evidence" value="ECO:0007669"/>
    <property type="project" value="InterPro"/>
</dbReference>
<evidence type="ECO:0000256" key="3">
    <source>
        <dbReference type="ARBA" id="ARBA00022723"/>
    </source>
</evidence>
<dbReference type="Proteomes" id="UP000234343">
    <property type="component" value="Chromosome"/>
</dbReference>
<evidence type="ECO:0000256" key="5">
    <source>
        <dbReference type="ARBA" id="ARBA00022833"/>
    </source>
</evidence>
<comment type="cofactor">
    <cofactor evidence="1">
        <name>Zn(2+)</name>
        <dbReference type="ChEBI" id="CHEBI:29105"/>
    </cofactor>
</comment>
<sequence>MPKSNLSVYIPRNDNEAYEELKTKQLPIELKEQLQIIDSYPELIEKKIESIIQRIFDKNSLANTLCMPQLQLSGSDNENASIITTGKQPVLIITKGLLKNVQSEDELAGVIAHELGHLLLYKQHQEVEHQNKIEEIAADNLGVNLLHQAGYDPDGVIYFLRRAGGDNAHLITIEDITHADSLDEGTRLIQTVTDPHPSDKSRIRAMEINITSLKRDGILTNIPKITLLDQKFKESVNNVSYTSPIAKGLNDIGYENLSILDKLGVLTILLNDIYPPTNSTSAERLAEIASYIDQLTVDFAQPDQSEAFKCLADVTMGYKILDSWRNIVRPKNIPFGSPIDGKITVALEHVWIQGGKDSQYLARREDLKKSLEQFYDAKTKEEAEHFASEIVALCKKISVNYQVPPIFKGFYPPSIQEVKTAIDVHGSWNPPYQKQVLWCLENHSENIKKVLSGMNIDKDPWVKNIIGFIENNEKNQLHMIIHNPKAPTSIERSGLFSENTALWAQFVRTKEGVATDRLILVPPYPWKHFAPETALETLTLSHQHESENKRLYEEQVISNVDWELLKTDFPCFILQYGRLIFNYYSVVPVASPFARKFFDELTSFLPHADEDYIAQLSGFFENNTPIDGEAILSFMDFYPKDNQWSYESVSRPKSWYLNHPFIQFILNPISSIVMTDAFKLRHLKETSGFIIPDSNKKLKNIFSIPLHSILSNYPQSINTVADLEVAAKVEPAYMAITLALEAERLAYAFETSMTLQEFVILDQLSRVSRNEEAYVSNMNTFFTQLKHKTVQRALNIDDCEELIKNYRFAIAYYLLQEIPSIRNEAYEKIKTLLPKLPAPKQLECLKALLKPEVFIPSKIGISALDKKYDGYIAHPEFRSWAIEQLTDLIVADLGKDDGSSDYLTRIKLVIDDIGANTVGITQLTTLSTLATKINAQKEVAFLMRDTYNHNSVASALEKSYEGVAIELLINESSKDPVLRKHLLDFLAKPLNQSSTSTLRDYIKSRYEYKFLKLSKETIDDVIDDQLQNYYRNFRASSLTMRVIYLEPLLFPLNSTKNQQLDIIQKLIDEVFPTSANTPVLAHNTADENEYAKIIINAYLGVAQLGERRLLTTALFVATMQEEQDTKRTLGQKLNMVLSHMGPAGGKLLQAIHSHPQTPENLKRDIASSKTLFDPPLRWELVEYVDKSGLLEHSENNPNPVIHIGPLVGAGSFGLTVFNTLNDGTKVADTFLRDRAAIKAERELTIMSAATNKIVSLRPELKPITNMVNEAQRSAREETNMQLAEQANALAVQSYHNIQVVVGTHKFTHEVTQLQKTGDNFKRVTIAPGEHFNDLKASSYKTALAKAMIITQLSLRLAGFNTDLDRHGGNIKIQGNTICHFDFGAMNLSSITEEDKRITGKILAQILIAVFKGEAFSKALLTTIQNAQVSEVSRIYLNGMNKDFLALGDYLKEIDKQELAHLVAQCFIRDTVDSQINAAFKEELGLVPYVLFYFSEMLYMLISQIQGKGCDIHLNETISNVEQVQHEPKNKIRSPLVCYSSFFSHKTSDEVLSLSIEQTPKNSIN</sequence>
<evidence type="ECO:0000256" key="4">
    <source>
        <dbReference type="ARBA" id="ARBA00022801"/>
    </source>
</evidence>
<gene>
    <name evidence="8" type="ORF">CAB17_16095</name>
</gene>
<dbReference type="EMBL" id="CP025491">
    <property type="protein sequence ID" value="AUH73404.1"/>
    <property type="molecule type" value="Genomic_DNA"/>
</dbReference>
<keyword evidence="2" id="KW-0645">Protease</keyword>
<dbReference type="Gene3D" id="3.30.2010.10">
    <property type="entry name" value="Metalloproteases ('zincins'), catalytic domain"/>
    <property type="match status" value="1"/>
</dbReference>
<protein>
    <recommendedName>
        <fullName evidence="7">Peptidase M48 domain-containing protein</fullName>
    </recommendedName>
</protein>
<dbReference type="GO" id="GO:0016020">
    <property type="term" value="C:membrane"/>
    <property type="evidence" value="ECO:0007669"/>
    <property type="project" value="TreeGrafter"/>
</dbReference>
<dbReference type="InterPro" id="IPR051156">
    <property type="entry name" value="Mito/Outer_Membr_Metalloprot"/>
</dbReference>
<dbReference type="GO" id="GO:0051603">
    <property type="term" value="P:proteolysis involved in protein catabolic process"/>
    <property type="evidence" value="ECO:0007669"/>
    <property type="project" value="TreeGrafter"/>
</dbReference>
<dbReference type="PANTHER" id="PTHR22726:SF1">
    <property type="entry name" value="METALLOENDOPEPTIDASE OMA1, MITOCHONDRIAL"/>
    <property type="match status" value="1"/>
</dbReference>
<evidence type="ECO:0000313" key="9">
    <source>
        <dbReference type="Proteomes" id="UP000234343"/>
    </source>
</evidence>
<dbReference type="GO" id="GO:0046872">
    <property type="term" value="F:metal ion binding"/>
    <property type="evidence" value="ECO:0007669"/>
    <property type="project" value="UniProtKB-KW"/>
</dbReference>
<dbReference type="PANTHER" id="PTHR22726">
    <property type="entry name" value="METALLOENDOPEPTIDASE OMA1"/>
    <property type="match status" value="1"/>
</dbReference>